<feature type="transmembrane region" description="Helical" evidence="1">
    <location>
        <begin position="111"/>
        <end position="131"/>
    </location>
</feature>
<evidence type="ECO:0000313" key="3">
    <source>
        <dbReference type="Proteomes" id="UP001500945"/>
    </source>
</evidence>
<feature type="transmembrane region" description="Helical" evidence="1">
    <location>
        <begin position="207"/>
        <end position="225"/>
    </location>
</feature>
<proteinExistence type="predicted"/>
<protein>
    <recommendedName>
        <fullName evidence="4">PH domain-containing protein</fullName>
    </recommendedName>
</protein>
<reference evidence="3" key="1">
    <citation type="journal article" date="2019" name="Int. J. Syst. Evol. Microbiol.">
        <title>The Global Catalogue of Microorganisms (GCM) 10K type strain sequencing project: providing services to taxonomists for standard genome sequencing and annotation.</title>
        <authorList>
            <consortium name="The Broad Institute Genomics Platform"/>
            <consortium name="The Broad Institute Genome Sequencing Center for Infectious Disease"/>
            <person name="Wu L."/>
            <person name="Ma J."/>
        </authorList>
    </citation>
    <scope>NUCLEOTIDE SEQUENCE [LARGE SCALE GENOMIC DNA]</scope>
    <source>
        <strain evidence="3">JCM 17809</strain>
    </source>
</reference>
<name>A0ABP8KHG0_9MICO</name>
<keyword evidence="1" id="KW-0812">Transmembrane</keyword>
<dbReference type="RefSeq" id="WP_345205779.1">
    <property type="nucleotide sequence ID" value="NZ_BAABGM010000014.1"/>
</dbReference>
<keyword evidence="1" id="KW-1133">Transmembrane helix</keyword>
<keyword evidence="1" id="KW-0472">Membrane</keyword>
<accession>A0ABP8KHG0</accession>
<dbReference type="Proteomes" id="UP001500945">
    <property type="component" value="Unassembled WGS sequence"/>
</dbReference>
<evidence type="ECO:0000256" key="1">
    <source>
        <dbReference type="SAM" id="Phobius"/>
    </source>
</evidence>
<feature type="transmembrane region" description="Helical" evidence="1">
    <location>
        <begin position="53"/>
        <end position="73"/>
    </location>
</feature>
<dbReference type="EMBL" id="BAABGM010000014">
    <property type="protein sequence ID" value="GAA4406805.1"/>
    <property type="molecule type" value="Genomic_DNA"/>
</dbReference>
<sequence length="315" mass="34041">MWNNEPRESQRVAVTAAMATFTLGILAAAWATLRSTQLLGRTGLWRSDRWHELEAAAALYVVLMAILVWLGFIHRPRRGVPTRPLPSPGLLGVLAAVAGLMLVYGDPLTSLSAVLLGGMFTAVAWVFVLVVSRARAEALDPPADHREAAATPDTPDSAPVAVVAPNTLAVRPRDRWWWFWGWVAGALFWAGMGIASRFGPYQQDPDLPITMTVAVTCCAVASLGLRMGLTADESGIHLTDLVRRRTVPWSELLTVELEPVVAEAINLGRFRLVCLTVDGRRVPVIAPTGSPQQGGALDVLRAQLLAMRDRHAGAP</sequence>
<feature type="transmembrane region" description="Helical" evidence="1">
    <location>
        <begin position="12"/>
        <end position="33"/>
    </location>
</feature>
<feature type="transmembrane region" description="Helical" evidence="1">
    <location>
        <begin position="85"/>
        <end position="105"/>
    </location>
</feature>
<organism evidence="2 3">
    <name type="scientific">Fodinibacter luteus</name>
    <dbReference type="NCBI Taxonomy" id="552064"/>
    <lineage>
        <taxon>Bacteria</taxon>
        <taxon>Bacillati</taxon>
        <taxon>Actinomycetota</taxon>
        <taxon>Actinomycetes</taxon>
        <taxon>Micrococcales</taxon>
        <taxon>Intrasporangiaceae</taxon>
        <taxon>Fodinibacter (ex Wang et al. 2009)</taxon>
    </lineage>
</organism>
<evidence type="ECO:0008006" key="4">
    <source>
        <dbReference type="Google" id="ProtNLM"/>
    </source>
</evidence>
<gene>
    <name evidence="2" type="ORF">GCM10023168_22150</name>
</gene>
<keyword evidence="3" id="KW-1185">Reference proteome</keyword>
<evidence type="ECO:0000313" key="2">
    <source>
        <dbReference type="EMBL" id="GAA4406805.1"/>
    </source>
</evidence>
<comment type="caution">
    <text evidence="2">The sequence shown here is derived from an EMBL/GenBank/DDBJ whole genome shotgun (WGS) entry which is preliminary data.</text>
</comment>
<feature type="transmembrane region" description="Helical" evidence="1">
    <location>
        <begin position="176"/>
        <end position="195"/>
    </location>
</feature>